<dbReference type="Pfam" id="PF01161">
    <property type="entry name" value="PBP"/>
    <property type="match status" value="1"/>
</dbReference>
<reference evidence="10" key="1">
    <citation type="submission" date="2020-04" db="EMBL/GenBank/DDBJ databases">
        <authorList>
            <person name="Alioto T."/>
            <person name="Alioto T."/>
            <person name="Gomez Garrido J."/>
        </authorList>
    </citation>
    <scope>NUCLEOTIDE SEQUENCE</scope>
    <source>
        <strain evidence="10">A484AB</strain>
    </source>
</reference>
<dbReference type="EMBL" id="CACRXK020003769">
    <property type="protein sequence ID" value="CAB4000169.1"/>
    <property type="molecule type" value="Genomic_DNA"/>
</dbReference>
<evidence type="ECO:0000256" key="8">
    <source>
        <dbReference type="ARBA" id="ARBA00039444"/>
    </source>
</evidence>
<sequence length="328" mass="37748">MAARIANFAQSNIFTKCTNILPRRSGIFEETTQKTLCNRCLRFRNHTTSRYSGEKRSMDKPQKRKVLRKIKAEICSQNMSDPEMEKAARSRKLLIPLDDVRKGWTPKQYPHQVQTMASYLGIFDHMFDGRSFRPMVVMNVDYQDGDSVHYGNFLQPTKTSCEPEVSFDPEDDSLATLLMVNLDGNIFSRGDELLHWMVGNIPNGVISEGEVVSPYLPPCPVKGTGYHRFVFCLLNQTTRCDFEETHRTYNTRCLASRSFKTATFLENFQLDPVGLCFFQAGWDKSVSNTFNEILGMKEPVYDMEPFLTPNQKKCLQVKEVFAKKYTNM</sequence>
<keyword evidence="4" id="KW-0175">Coiled coil</keyword>
<dbReference type="AlphaFoldDB" id="A0A7D9E400"/>
<dbReference type="PANTHER" id="PTHR11362">
    <property type="entry name" value="PHOSPHATIDYLETHANOLAMINE-BINDING PROTEIN"/>
    <property type="match status" value="1"/>
</dbReference>
<organism evidence="10 11">
    <name type="scientific">Paramuricea clavata</name>
    <name type="common">Red gorgonian</name>
    <name type="synonym">Violescent sea-whip</name>
    <dbReference type="NCBI Taxonomy" id="317549"/>
    <lineage>
        <taxon>Eukaryota</taxon>
        <taxon>Metazoa</taxon>
        <taxon>Cnidaria</taxon>
        <taxon>Anthozoa</taxon>
        <taxon>Octocorallia</taxon>
        <taxon>Malacalcyonacea</taxon>
        <taxon>Plexauridae</taxon>
        <taxon>Paramuricea</taxon>
    </lineage>
</organism>
<comment type="subcellular location">
    <subcellularLocation>
        <location evidence="1">Mitochondrion</location>
    </subcellularLocation>
</comment>
<comment type="caution">
    <text evidence="10">The sequence shown here is derived from an EMBL/GenBank/DDBJ whole genome shotgun (WGS) entry which is preliminary data.</text>
</comment>
<dbReference type="Proteomes" id="UP001152795">
    <property type="component" value="Unassembled WGS sequence"/>
</dbReference>
<gene>
    <name evidence="10" type="ORF">PACLA_8A058719</name>
</gene>
<keyword evidence="2" id="KW-0809">Transit peptide</keyword>
<keyword evidence="5" id="KW-0496">Mitochondrion</keyword>
<keyword evidence="3" id="KW-0689">Ribosomal protein</keyword>
<evidence type="ECO:0000256" key="7">
    <source>
        <dbReference type="ARBA" id="ARBA00038016"/>
    </source>
</evidence>
<dbReference type="OrthoDB" id="2153661at2759"/>
<accession>A0A7D9E400</accession>
<evidence type="ECO:0000256" key="2">
    <source>
        <dbReference type="ARBA" id="ARBA00022946"/>
    </source>
</evidence>
<keyword evidence="6" id="KW-0687">Ribonucleoprotein</keyword>
<evidence type="ECO:0000256" key="4">
    <source>
        <dbReference type="ARBA" id="ARBA00023054"/>
    </source>
</evidence>
<keyword evidence="11" id="KW-1185">Reference proteome</keyword>
<dbReference type="GO" id="GO:0005762">
    <property type="term" value="C:mitochondrial large ribosomal subunit"/>
    <property type="evidence" value="ECO:0007669"/>
    <property type="project" value="TreeGrafter"/>
</dbReference>
<evidence type="ECO:0000256" key="3">
    <source>
        <dbReference type="ARBA" id="ARBA00022980"/>
    </source>
</evidence>
<evidence type="ECO:0000256" key="5">
    <source>
        <dbReference type="ARBA" id="ARBA00023128"/>
    </source>
</evidence>
<comment type="similarity">
    <text evidence="7">Belongs to the phosphatidylethanolamine-binding protein family. Mitochondrion-specific ribosomal protein mL38 subfamily.</text>
</comment>
<dbReference type="SUPFAM" id="SSF49777">
    <property type="entry name" value="PEBP-like"/>
    <property type="match status" value="1"/>
</dbReference>
<protein>
    <recommendedName>
        <fullName evidence="8">Large ribosomal subunit protein mL38</fullName>
    </recommendedName>
    <alternativeName>
        <fullName evidence="9">39S ribosomal protein L38, mitochondrial</fullName>
    </alternativeName>
</protein>
<dbReference type="InterPro" id="IPR035810">
    <property type="entry name" value="PEBP_euk"/>
</dbReference>
<dbReference type="InterPro" id="IPR036610">
    <property type="entry name" value="PEBP-like_sf"/>
</dbReference>
<dbReference type="Gene3D" id="3.90.280.10">
    <property type="entry name" value="PEBP-like"/>
    <property type="match status" value="1"/>
</dbReference>
<dbReference type="PANTHER" id="PTHR11362:SF133">
    <property type="entry name" value="LARGE RIBOSOMAL SUBUNIT PROTEIN ML38"/>
    <property type="match status" value="1"/>
</dbReference>
<evidence type="ECO:0000313" key="10">
    <source>
        <dbReference type="EMBL" id="CAB4000169.1"/>
    </source>
</evidence>
<evidence type="ECO:0000256" key="1">
    <source>
        <dbReference type="ARBA" id="ARBA00004173"/>
    </source>
</evidence>
<proteinExistence type="inferred from homology"/>
<evidence type="ECO:0000313" key="11">
    <source>
        <dbReference type="Proteomes" id="UP001152795"/>
    </source>
</evidence>
<dbReference type="CDD" id="cd00866">
    <property type="entry name" value="PEBP_euk"/>
    <property type="match status" value="1"/>
</dbReference>
<evidence type="ECO:0000256" key="9">
    <source>
        <dbReference type="ARBA" id="ARBA00041206"/>
    </source>
</evidence>
<name>A0A7D9E400_PARCT</name>
<evidence type="ECO:0000256" key="6">
    <source>
        <dbReference type="ARBA" id="ARBA00023274"/>
    </source>
</evidence>
<dbReference type="InterPro" id="IPR008914">
    <property type="entry name" value="PEBP"/>
</dbReference>